<dbReference type="PATRIC" id="fig|1486262.3.peg.3482"/>
<evidence type="ECO:0000313" key="1">
    <source>
        <dbReference type="EMBL" id="AJY46972.1"/>
    </source>
</evidence>
<protein>
    <submittedName>
        <fullName evidence="1">Uncharacterized protein</fullName>
    </submittedName>
</protein>
<organism evidence="1 2">
    <name type="scientific">Martelella endophytica</name>
    <dbReference type="NCBI Taxonomy" id="1486262"/>
    <lineage>
        <taxon>Bacteria</taxon>
        <taxon>Pseudomonadati</taxon>
        <taxon>Pseudomonadota</taxon>
        <taxon>Alphaproteobacteria</taxon>
        <taxon>Hyphomicrobiales</taxon>
        <taxon>Aurantimonadaceae</taxon>
        <taxon>Martelella</taxon>
    </lineage>
</organism>
<proteinExistence type="predicted"/>
<sequence>MNFLTILIEPAEHFCRNSDSNNIIGYVTCDHGPSTNYDVTPNCHARHNYCPIAYKDIVSDYDRFYHINVRATIAENPNASIMGFEPCSRGTDMITKLYEIWFRTIADSNKAAILANIDTNHPCIVHRGATLVIG</sequence>
<dbReference type="Proteomes" id="UP000032611">
    <property type="component" value="Chromosome"/>
</dbReference>
<gene>
    <name evidence="1" type="ORF">TM49_16835</name>
</gene>
<dbReference type="HOGENOM" id="CLU_1893687_0_0_5"/>
<reference evidence="1 2" key="1">
    <citation type="journal article" date="2015" name="Genome Announc.">
        <title>Complete genome sequence of Martelella endophytica YC6887, which has antifungal activity associated with a halophyte.</title>
        <authorList>
            <person name="Khan A."/>
            <person name="Khan H."/>
            <person name="Chung E.J."/>
            <person name="Hossain M.T."/>
            <person name="Chung Y.R."/>
        </authorList>
    </citation>
    <scope>NUCLEOTIDE SEQUENCE [LARGE SCALE GENOMIC DNA]</scope>
    <source>
        <strain evidence="1">YC6887</strain>
    </source>
</reference>
<dbReference type="KEGG" id="mey:TM49_16835"/>
<keyword evidence="2" id="KW-1185">Reference proteome</keyword>
<dbReference type="EMBL" id="CP010803">
    <property type="protein sequence ID" value="AJY46972.1"/>
    <property type="molecule type" value="Genomic_DNA"/>
</dbReference>
<accession>A0A0D5LT91</accession>
<dbReference type="AlphaFoldDB" id="A0A0D5LT91"/>
<evidence type="ECO:0000313" key="2">
    <source>
        <dbReference type="Proteomes" id="UP000032611"/>
    </source>
</evidence>
<dbReference type="STRING" id="1486262.TM49_16835"/>
<name>A0A0D5LT91_MAREN</name>